<sequence>MFNLERSTQNLQVLASFKNKTATPELLKNYTGWGGLRKAVYTPHIYKELKKSLSDGEIKSLKQTLKNAYYTPAELVKFIYDLLQLEGFTGGNILEPSVGHGVFMEYMPQRIRRNSTITALDIDQVSSQMVKTLYPDVKIYPQGFETFHPEEQYDLVIGNPPYGRDILTDVQHPDLQEVCIHHYFVAKSMRLLKEGGILAMVLPSYFLDNVKGHVRTLIDREGGSLLAAYRLPDDLFQDAKVTIDLVFLTKGKTSHPWVETQKVTIGTESKPLNVYYHTHPHHILGQLEIVPLYDRTGLTCKRRGDPLALLGQRMQDLKNQHLARLARDIACTERQQQELDRVKETLLQSLQALCTP</sequence>
<dbReference type="SUPFAM" id="SSF53335">
    <property type="entry name" value="S-adenosyl-L-methionine-dependent methyltransferases"/>
    <property type="match status" value="1"/>
</dbReference>
<proteinExistence type="predicted"/>
<feature type="domain" description="Type II methyltransferase M.TaqI-like" evidence="1">
    <location>
        <begin position="143"/>
        <end position="210"/>
    </location>
</feature>
<accession>A0A0K8MDV5</accession>
<dbReference type="PANTHER" id="PTHR41313">
    <property type="entry name" value="ADENINE-SPECIFIC METHYLTRANSFERASE"/>
    <property type="match status" value="1"/>
</dbReference>
<dbReference type="GO" id="GO:0009007">
    <property type="term" value="F:site-specific DNA-methyltransferase (adenine-specific) activity"/>
    <property type="evidence" value="ECO:0007669"/>
    <property type="project" value="UniProtKB-EC"/>
</dbReference>
<reference evidence="2 3" key="1">
    <citation type="submission" date="2015-03" db="EMBL/GenBank/DDBJ databases">
        <title>Caedibacter varicaedens, whole genome shotgun sequence.</title>
        <authorList>
            <person name="Suzuki H."/>
            <person name="Dapper A.L."/>
            <person name="Gibson A.K."/>
            <person name="Jackson C."/>
            <person name="Lee H."/>
            <person name="Pejaver V.R."/>
            <person name="Doak T."/>
            <person name="Lynch M."/>
        </authorList>
    </citation>
    <scope>NUCLEOTIDE SEQUENCE [LARGE SCALE GENOMIC DNA]</scope>
</reference>
<dbReference type="InterPro" id="IPR029063">
    <property type="entry name" value="SAM-dependent_MTases_sf"/>
</dbReference>
<keyword evidence="2" id="KW-0489">Methyltransferase</keyword>
<dbReference type="GO" id="GO:0003676">
    <property type="term" value="F:nucleic acid binding"/>
    <property type="evidence" value="ECO:0007669"/>
    <property type="project" value="InterPro"/>
</dbReference>
<keyword evidence="3" id="KW-1185">Reference proteome</keyword>
<protein>
    <submittedName>
        <fullName evidence="2">Modification methylase TaqI</fullName>
    </submittedName>
</protein>
<evidence type="ECO:0000259" key="1">
    <source>
        <dbReference type="Pfam" id="PF07669"/>
    </source>
</evidence>
<dbReference type="GO" id="GO:0006304">
    <property type="term" value="P:DNA modification"/>
    <property type="evidence" value="ECO:0007669"/>
    <property type="project" value="InterPro"/>
</dbReference>
<dbReference type="PRINTS" id="PR00507">
    <property type="entry name" value="N12N6MTFRASE"/>
</dbReference>
<gene>
    <name evidence="2" type="primary">taqIM</name>
    <name evidence="2" type="ORF">Cva_00677</name>
</gene>
<dbReference type="PROSITE" id="PS00092">
    <property type="entry name" value="N6_MTASE"/>
    <property type="match status" value="1"/>
</dbReference>
<dbReference type="STRING" id="1629334.Cva_00677"/>
<dbReference type="Pfam" id="PF07669">
    <property type="entry name" value="Eco57I"/>
    <property type="match status" value="1"/>
</dbReference>
<name>A0A0K8MDV5_9PROT</name>
<evidence type="ECO:0000313" key="2">
    <source>
        <dbReference type="EMBL" id="GAO98034.1"/>
    </source>
</evidence>
<dbReference type="EMBL" id="BBVC01000023">
    <property type="protein sequence ID" value="GAO98034.1"/>
    <property type="molecule type" value="Genomic_DNA"/>
</dbReference>
<dbReference type="AlphaFoldDB" id="A0A0K8MDV5"/>
<dbReference type="InterPro" id="IPR011639">
    <property type="entry name" value="MethylTrfase_TaqI-like_dom"/>
</dbReference>
<dbReference type="CDD" id="cd02440">
    <property type="entry name" value="AdoMet_MTases"/>
    <property type="match status" value="1"/>
</dbReference>
<dbReference type="GO" id="GO:0032259">
    <property type="term" value="P:methylation"/>
    <property type="evidence" value="ECO:0007669"/>
    <property type="project" value="UniProtKB-KW"/>
</dbReference>
<dbReference type="OrthoDB" id="9814088at2"/>
<keyword evidence="2" id="KW-0808">Transferase</keyword>
<dbReference type="Gene3D" id="3.40.50.150">
    <property type="entry name" value="Vaccinia Virus protein VP39"/>
    <property type="match status" value="1"/>
</dbReference>
<dbReference type="InterPro" id="IPR052933">
    <property type="entry name" value="DNA_Protect_Modify"/>
</dbReference>
<organism evidence="2 3">
    <name type="scientific">Caedimonas varicaedens</name>
    <dbReference type="NCBI Taxonomy" id="1629334"/>
    <lineage>
        <taxon>Bacteria</taxon>
        <taxon>Pseudomonadati</taxon>
        <taxon>Pseudomonadota</taxon>
        <taxon>Alphaproteobacteria</taxon>
        <taxon>Holosporales</taxon>
        <taxon>Caedimonadaceae</taxon>
        <taxon>Caedimonas</taxon>
    </lineage>
</organism>
<dbReference type="PANTHER" id="PTHR41313:SF1">
    <property type="entry name" value="DNA METHYLASE ADENINE-SPECIFIC DOMAIN-CONTAINING PROTEIN"/>
    <property type="match status" value="1"/>
</dbReference>
<comment type="caution">
    <text evidence="2">The sequence shown here is derived from an EMBL/GenBank/DDBJ whole genome shotgun (WGS) entry which is preliminary data.</text>
</comment>
<dbReference type="Proteomes" id="UP000036771">
    <property type="component" value="Unassembled WGS sequence"/>
</dbReference>
<dbReference type="InterPro" id="IPR002052">
    <property type="entry name" value="DNA_methylase_N6_adenine_CS"/>
</dbReference>
<evidence type="ECO:0000313" key="3">
    <source>
        <dbReference type="Proteomes" id="UP000036771"/>
    </source>
</evidence>